<dbReference type="Proteomes" id="UP000586346">
    <property type="component" value="Unassembled WGS sequence"/>
</dbReference>
<dbReference type="PANTHER" id="PTHR34413">
    <property type="entry name" value="PROPHAGE TAIL FIBER ASSEMBLY PROTEIN HOMOLOG TFAE-RELATED-RELATED"/>
    <property type="match status" value="1"/>
</dbReference>
<dbReference type="InterPro" id="IPR003458">
    <property type="entry name" value="Phage_T4_Gp38_tail_assem"/>
</dbReference>
<name>A0ABR6TXV8_CITBR</name>
<sequence length="196" mass="21760">MKEYITLNAQGFAEKSGWIVCYLTKPDGEYIGFIDEFIPATAGLPAGAYIDEPPADEAGKAIIRVGDKWELVDDHRGETVYSTESGQPIEVKAPGDYPENTTPLAPVTPFDKWNGSAWVTDETKLKAANIAENEFRKAQLRAQADSEIAWRLDAVNDGYATEQEAADLVKWKKYRVLLMRVDTSKVPDIAWPPVPN</sequence>
<proteinExistence type="predicted"/>
<comment type="caution">
    <text evidence="1">The sequence shown here is derived from an EMBL/GenBank/DDBJ whole genome shotgun (WGS) entry which is preliminary data.</text>
</comment>
<keyword evidence="2" id="KW-1185">Reference proteome</keyword>
<reference evidence="1 2" key="1">
    <citation type="submission" date="2020-08" db="EMBL/GenBank/DDBJ databases">
        <title>Emergence and comparative genomics analysis of Citrobacter in Fennec fox imported from North Africa to China.</title>
        <authorList>
            <person name="Zheng B."/>
        </authorList>
    </citation>
    <scope>NUCLEOTIDE SEQUENCE [LARGE SCALE GENOMIC DNA]</scope>
    <source>
        <strain evidence="1 2">FF371</strain>
    </source>
</reference>
<evidence type="ECO:0000313" key="1">
    <source>
        <dbReference type="EMBL" id="MBC2648406.1"/>
    </source>
</evidence>
<dbReference type="RefSeq" id="WP_185654876.1">
    <property type="nucleotide sequence ID" value="NZ_CBDITX010000011.1"/>
</dbReference>
<dbReference type="Pfam" id="PF02413">
    <property type="entry name" value="Caudo_TAP"/>
    <property type="match status" value="1"/>
</dbReference>
<evidence type="ECO:0000313" key="2">
    <source>
        <dbReference type="Proteomes" id="UP000586346"/>
    </source>
</evidence>
<accession>A0ABR6TXV8</accession>
<dbReference type="EMBL" id="JACLAH010000005">
    <property type="protein sequence ID" value="MBC2648406.1"/>
    <property type="molecule type" value="Genomic_DNA"/>
</dbReference>
<dbReference type="InterPro" id="IPR051220">
    <property type="entry name" value="TFA_Chaperone"/>
</dbReference>
<gene>
    <name evidence="1" type="ORF">H6P72_17525</name>
</gene>
<dbReference type="PANTHER" id="PTHR34413:SF2">
    <property type="entry name" value="PROPHAGE TAIL FIBER ASSEMBLY PROTEIN HOMOLOG TFAE-RELATED"/>
    <property type="match status" value="1"/>
</dbReference>
<organism evidence="1 2">
    <name type="scientific">Citrobacter braakii</name>
    <dbReference type="NCBI Taxonomy" id="57706"/>
    <lineage>
        <taxon>Bacteria</taxon>
        <taxon>Pseudomonadati</taxon>
        <taxon>Pseudomonadota</taxon>
        <taxon>Gammaproteobacteria</taxon>
        <taxon>Enterobacterales</taxon>
        <taxon>Enterobacteriaceae</taxon>
        <taxon>Citrobacter</taxon>
        <taxon>Citrobacter freundii complex</taxon>
    </lineage>
</organism>
<protein>
    <submittedName>
        <fullName evidence="1">Tail fiber assembly protein</fullName>
    </submittedName>
</protein>